<evidence type="ECO:0000313" key="8">
    <source>
        <dbReference type="Proteomes" id="UP001054902"/>
    </source>
</evidence>
<feature type="compositionally biased region" description="Basic and acidic residues" evidence="5">
    <location>
        <begin position="448"/>
        <end position="472"/>
    </location>
</feature>
<feature type="region of interest" description="Disordered" evidence="5">
    <location>
        <begin position="438"/>
        <end position="480"/>
    </location>
</feature>
<comment type="caution">
    <text evidence="7">The sequence shown here is derived from an EMBL/GenBank/DDBJ whole genome shotgun (WGS) entry which is preliminary data.</text>
</comment>
<dbReference type="PANTHER" id="PTHR33418:SF1">
    <property type="entry name" value="HELICASE-ASSOCIATED DOMAIN-CONTAINING PROTEIN"/>
    <property type="match status" value="1"/>
</dbReference>
<organism evidence="7 8">
    <name type="scientific">Chaetoceros tenuissimus</name>
    <dbReference type="NCBI Taxonomy" id="426638"/>
    <lineage>
        <taxon>Eukaryota</taxon>
        <taxon>Sar</taxon>
        <taxon>Stramenopiles</taxon>
        <taxon>Ochrophyta</taxon>
        <taxon>Bacillariophyta</taxon>
        <taxon>Coscinodiscophyceae</taxon>
        <taxon>Chaetocerotophycidae</taxon>
        <taxon>Chaetocerotales</taxon>
        <taxon>Chaetocerotaceae</taxon>
        <taxon>Chaetoceros</taxon>
    </lineage>
</organism>
<dbReference type="SUPFAM" id="SSF57850">
    <property type="entry name" value="RING/U-box"/>
    <property type="match status" value="1"/>
</dbReference>
<dbReference type="PROSITE" id="PS50089">
    <property type="entry name" value="ZF_RING_2"/>
    <property type="match status" value="1"/>
</dbReference>
<dbReference type="InterPro" id="IPR018957">
    <property type="entry name" value="Znf_C3HC4_RING-type"/>
</dbReference>
<dbReference type="PANTHER" id="PTHR33418">
    <property type="entry name" value="HELICASE-ASSOCIATED"/>
    <property type="match status" value="1"/>
</dbReference>
<dbReference type="Gene3D" id="6.10.140.530">
    <property type="match status" value="4"/>
</dbReference>
<feature type="compositionally biased region" description="Basic and acidic residues" evidence="5">
    <location>
        <begin position="225"/>
        <end position="235"/>
    </location>
</feature>
<feature type="compositionally biased region" description="Basic residues" evidence="5">
    <location>
        <begin position="202"/>
        <end position="211"/>
    </location>
</feature>
<evidence type="ECO:0000256" key="2">
    <source>
        <dbReference type="ARBA" id="ARBA00022771"/>
    </source>
</evidence>
<evidence type="ECO:0000259" key="6">
    <source>
        <dbReference type="PROSITE" id="PS50089"/>
    </source>
</evidence>
<accession>A0AAD3H241</accession>
<keyword evidence="1" id="KW-0479">Metal-binding</keyword>
<proteinExistence type="predicted"/>
<dbReference type="Pfam" id="PF00097">
    <property type="entry name" value="zf-C3HC4"/>
    <property type="match status" value="1"/>
</dbReference>
<dbReference type="Proteomes" id="UP001054902">
    <property type="component" value="Unassembled WGS sequence"/>
</dbReference>
<keyword evidence="3" id="KW-0862">Zinc</keyword>
<evidence type="ECO:0000256" key="3">
    <source>
        <dbReference type="ARBA" id="ARBA00022833"/>
    </source>
</evidence>
<dbReference type="InterPro" id="IPR013083">
    <property type="entry name" value="Znf_RING/FYVE/PHD"/>
</dbReference>
<feature type="region of interest" description="Disordered" evidence="5">
    <location>
        <begin position="168"/>
        <end position="259"/>
    </location>
</feature>
<dbReference type="GO" id="GO:0008270">
    <property type="term" value="F:zinc ion binding"/>
    <property type="evidence" value="ECO:0007669"/>
    <property type="project" value="UniProtKB-KW"/>
</dbReference>
<evidence type="ECO:0000256" key="4">
    <source>
        <dbReference type="PROSITE-ProRule" id="PRU00175"/>
    </source>
</evidence>
<feature type="region of interest" description="Disordered" evidence="5">
    <location>
        <begin position="1"/>
        <end position="88"/>
    </location>
</feature>
<sequence length="666" mass="77512">MSQQQHLETNLRRSSRRRDRKSYNDYFSDDDVLTEHDDDDIEEQELEEEEEYEDGSDDDYIQEEEEEASVSDDSSDNDSGNEQEANEASVKDMKFACGLCSNILSDPYIIPACCHRFCCKCIQESITAGNGPCPTCRDHSVSFESLRRDEMMSRLLARYKMLQEKIQKKKLDEGGHETRKKRSLDSTATNETIQEDIDGKIIKARTRKKQKREVSSDENSSKTSSSDRKHTKEIAQAKVPSGKKVAQAPKNKKRKAKSSNDILTFNERLQCLREFKKKYGHVNVPADCKDLSCHEGLGRWCSTIRRIRAGTYKRFKNPEFKLTEKRMKVLEDMGFRWTTTKTFDEYFQELQAFKERHGHCYVPFFYKENKRLGSWCAKLRMMKAGTKPNTGSFELTPERIKNLDALGFRWWMKSQPLKKDDTKDLKSQEKIEISTAVESSNGNVPTDVDTKTCTSDEKATPKKEQCVEEHSTYKQTQGTSDDIQNNTIVRKGKRKKKSTMSTSKEGNEFCRGRSERFTFDDYFRDLKAYKAKHGDCCVPATDKNHKKLRGWVSRLRMVRAGTMHENRPSVQLTEERIKELDNIGFRWRGCKTFDEYINDLQEFKAKHGHCDVPYRYPENKSLGHWVGKIRRMKLGKAADKGGPDQKLTKERIAQLERMDFNWRLRL</sequence>
<keyword evidence="8" id="KW-1185">Reference proteome</keyword>
<evidence type="ECO:0000256" key="1">
    <source>
        <dbReference type="ARBA" id="ARBA00022723"/>
    </source>
</evidence>
<dbReference type="Gene3D" id="3.30.40.10">
    <property type="entry name" value="Zinc/RING finger domain, C3HC4 (zinc finger)"/>
    <property type="match status" value="1"/>
</dbReference>
<protein>
    <recommendedName>
        <fullName evidence="6">RING-type domain-containing protein</fullName>
    </recommendedName>
</protein>
<feature type="compositionally biased region" description="Acidic residues" evidence="5">
    <location>
        <begin position="27"/>
        <end position="85"/>
    </location>
</feature>
<keyword evidence="2 4" id="KW-0863">Zinc-finger</keyword>
<name>A0AAD3H241_9STRA</name>
<dbReference type="Pfam" id="PF03457">
    <property type="entry name" value="HA"/>
    <property type="match status" value="4"/>
</dbReference>
<dbReference type="PROSITE" id="PS00518">
    <property type="entry name" value="ZF_RING_1"/>
    <property type="match status" value="1"/>
</dbReference>
<dbReference type="EMBL" id="BLLK01000022">
    <property type="protein sequence ID" value="GFH47089.1"/>
    <property type="molecule type" value="Genomic_DNA"/>
</dbReference>
<dbReference type="AlphaFoldDB" id="A0AAD3H241"/>
<feature type="compositionally biased region" description="Basic and acidic residues" evidence="5">
    <location>
        <begin position="168"/>
        <end position="177"/>
    </location>
</feature>
<dbReference type="InterPro" id="IPR001841">
    <property type="entry name" value="Znf_RING"/>
</dbReference>
<evidence type="ECO:0000313" key="7">
    <source>
        <dbReference type="EMBL" id="GFH47089.1"/>
    </source>
</evidence>
<feature type="domain" description="RING-type" evidence="6">
    <location>
        <begin position="97"/>
        <end position="137"/>
    </location>
</feature>
<evidence type="ECO:0000256" key="5">
    <source>
        <dbReference type="SAM" id="MobiDB-lite"/>
    </source>
</evidence>
<reference evidence="7 8" key="1">
    <citation type="journal article" date="2021" name="Sci. Rep.">
        <title>The genome of the diatom Chaetoceros tenuissimus carries an ancient integrated fragment of an extant virus.</title>
        <authorList>
            <person name="Hongo Y."/>
            <person name="Kimura K."/>
            <person name="Takaki Y."/>
            <person name="Yoshida Y."/>
            <person name="Baba S."/>
            <person name="Kobayashi G."/>
            <person name="Nagasaki K."/>
            <person name="Hano T."/>
            <person name="Tomaru Y."/>
        </authorList>
    </citation>
    <scope>NUCLEOTIDE SEQUENCE [LARGE SCALE GENOMIC DNA]</scope>
    <source>
        <strain evidence="7 8">NIES-3715</strain>
    </source>
</reference>
<gene>
    <name evidence="7" type="ORF">CTEN210_03564</name>
</gene>
<dbReference type="InterPro" id="IPR005114">
    <property type="entry name" value="Helicase_assoc"/>
</dbReference>
<dbReference type="InterPro" id="IPR017907">
    <property type="entry name" value="Znf_RING_CS"/>
</dbReference>